<keyword evidence="3" id="KW-1185">Reference proteome</keyword>
<organism evidence="2 3">
    <name type="scientific">Phaedon cochleariae</name>
    <name type="common">Mustard beetle</name>
    <dbReference type="NCBI Taxonomy" id="80249"/>
    <lineage>
        <taxon>Eukaryota</taxon>
        <taxon>Metazoa</taxon>
        <taxon>Ecdysozoa</taxon>
        <taxon>Arthropoda</taxon>
        <taxon>Hexapoda</taxon>
        <taxon>Insecta</taxon>
        <taxon>Pterygota</taxon>
        <taxon>Neoptera</taxon>
        <taxon>Endopterygota</taxon>
        <taxon>Coleoptera</taxon>
        <taxon>Polyphaga</taxon>
        <taxon>Cucujiformia</taxon>
        <taxon>Chrysomeloidea</taxon>
        <taxon>Chrysomelidae</taxon>
        <taxon>Chrysomelinae</taxon>
        <taxon>Chrysomelini</taxon>
        <taxon>Phaedon</taxon>
    </lineage>
</organism>
<keyword evidence="1" id="KW-0175">Coiled coil</keyword>
<reference evidence="2" key="1">
    <citation type="submission" date="2022-01" db="EMBL/GenBank/DDBJ databases">
        <authorList>
            <person name="King R."/>
        </authorList>
    </citation>
    <scope>NUCLEOTIDE SEQUENCE</scope>
</reference>
<name>A0A9P0DAD0_PHACE</name>
<protein>
    <recommendedName>
        <fullName evidence="4">Endonuclease-reverse transcriptase</fullName>
    </recommendedName>
</protein>
<accession>A0A9P0DAD0</accession>
<dbReference type="PANTHER" id="PTHR37445">
    <property type="entry name" value="PROTEIN CBG24663"/>
    <property type="match status" value="1"/>
</dbReference>
<reference evidence="2" key="2">
    <citation type="submission" date="2022-10" db="EMBL/GenBank/DDBJ databases">
        <authorList>
            <consortium name="ENA_rothamsted_submissions"/>
            <consortium name="culmorum"/>
            <person name="King R."/>
        </authorList>
    </citation>
    <scope>NUCLEOTIDE SEQUENCE</scope>
</reference>
<dbReference type="EMBL" id="OU896718">
    <property type="protein sequence ID" value="CAH1119039.1"/>
    <property type="molecule type" value="Genomic_DNA"/>
</dbReference>
<evidence type="ECO:0008006" key="4">
    <source>
        <dbReference type="Google" id="ProtNLM"/>
    </source>
</evidence>
<evidence type="ECO:0000313" key="2">
    <source>
        <dbReference type="EMBL" id="CAH1119039.1"/>
    </source>
</evidence>
<dbReference type="AlphaFoldDB" id="A0A9P0DAD0"/>
<dbReference type="Gene3D" id="3.30.70.1820">
    <property type="entry name" value="L1 transposable element, RRM domain"/>
    <property type="match status" value="1"/>
</dbReference>
<gene>
    <name evidence="2" type="ORF">PHAECO_LOCUS3175</name>
</gene>
<dbReference type="Proteomes" id="UP001153737">
    <property type="component" value="Chromosome 12"/>
</dbReference>
<evidence type="ECO:0000256" key="1">
    <source>
        <dbReference type="SAM" id="Coils"/>
    </source>
</evidence>
<evidence type="ECO:0000313" key="3">
    <source>
        <dbReference type="Proteomes" id="UP001153737"/>
    </source>
</evidence>
<proteinExistence type="predicted"/>
<dbReference type="PANTHER" id="PTHR37445:SF3">
    <property type="entry name" value="ZINC FINGER PHD-TYPE DOMAIN-CONTAINING PROTEIN"/>
    <property type="match status" value="1"/>
</dbReference>
<sequence>MSSTRSKLELQSIIKDTITELFSSEEFVISITKTIAARIEQKIRQIEEDVKTMNDKMKLLEIKVDSLQQQERINNICIYGVNEETGENLKNKVAKLLNENIDSSLQEEHLIDIYRVGKINSRPQGKTRPIIVKLISYDRKLTLLKNIKKLKGKNMFITEDLVKNRQTLLMKSKDVFGKQNAWSFNGQIYVKIGGKTEKIYSHRDIEIYSSS</sequence>
<feature type="coiled-coil region" evidence="1">
    <location>
        <begin position="36"/>
        <end position="70"/>
    </location>
</feature>
<dbReference type="OrthoDB" id="10066957at2759"/>